<keyword evidence="8" id="KW-0326">Glycosidase</keyword>
<feature type="domain" description="Nucleoside phosphorylase" evidence="7">
    <location>
        <begin position="3"/>
        <end position="227"/>
    </location>
</feature>
<name>A0A9X1V8V1_9BACL</name>
<feature type="active site" description="Proton donor" evidence="6">
    <location>
        <position position="198"/>
    </location>
</feature>
<keyword evidence="4 6" id="KW-0486">Methionine biosynthesis</keyword>
<comment type="function">
    <text evidence="6">Catalyzes the irreversible cleavage of the glycosidic bond in both 5'-methylthioadenosine (MTA) and S-adenosylhomocysteine (SAH/AdoHcy) to adenine and the corresponding thioribose, 5'-methylthioribose and S-ribosylhomocysteine, respectively. Also cleaves 5'-deoxyadenosine, a toxic by-product of radical S-adenosylmethionine (SAM) enzymes, into 5-deoxyribose and adenine.</text>
</comment>
<dbReference type="PANTHER" id="PTHR46832:SF1">
    <property type="entry name" value="5'-METHYLTHIOADENOSINE_S-ADENOSYLHOMOCYSTEINE NUCLEOSIDASE"/>
    <property type="match status" value="1"/>
</dbReference>
<comment type="pathway">
    <text evidence="1 6">Amino-acid biosynthesis; L-methionine biosynthesis via salvage pathway; S-methyl-5-thio-alpha-D-ribose 1-phosphate from S-methyl-5'-thioadenosine (hydrolase route): step 1/2.</text>
</comment>
<evidence type="ECO:0000256" key="6">
    <source>
        <dbReference type="HAMAP-Rule" id="MF_01684"/>
    </source>
</evidence>
<dbReference type="Proteomes" id="UP001139263">
    <property type="component" value="Unassembled WGS sequence"/>
</dbReference>
<dbReference type="Pfam" id="PF01048">
    <property type="entry name" value="PNP_UDP_1"/>
    <property type="match status" value="1"/>
</dbReference>
<keyword evidence="9" id="KW-1185">Reference proteome</keyword>
<feature type="binding site" evidence="6">
    <location>
        <position position="78"/>
    </location>
    <ligand>
        <name>substrate</name>
    </ligand>
</feature>
<dbReference type="Gene3D" id="3.40.50.1580">
    <property type="entry name" value="Nucleoside phosphorylase domain"/>
    <property type="match status" value="1"/>
</dbReference>
<evidence type="ECO:0000256" key="5">
    <source>
        <dbReference type="ARBA" id="ARBA00050313"/>
    </source>
</evidence>
<dbReference type="EMBL" id="JALBUF010000003">
    <property type="protein sequence ID" value="MCI0183049.1"/>
    <property type="molecule type" value="Genomic_DNA"/>
</dbReference>
<proteinExistence type="inferred from homology"/>
<evidence type="ECO:0000313" key="9">
    <source>
        <dbReference type="Proteomes" id="UP001139263"/>
    </source>
</evidence>
<dbReference type="GO" id="GO:0019284">
    <property type="term" value="P:L-methionine salvage from S-adenosylmethionine"/>
    <property type="evidence" value="ECO:0007669"/>
    <property type="project" value="TreeGrafter"/>
</dbReference>
<dbReference type="GO" id="GO:0008782">
    <property type="term" value="F:adenosylhomocysteine nucleosidase activity"/>
    <property type="evidence" value="ECO:0007669"/>
    <property type="project" value="UniProtKB-UniRule"/>
</dbReference>
<dbReference type="NCBIfam" id="TIGR01704">
    <property type="entry name" value="MTA_SAH-Nsdase"/>
    <property type="match status" value="1"/>
</dbReference>
<dbReference type="InterPro" id="IPR000845">
    <property type="entry name" value="Nucleoside_phosphorylase_d"/>
</dbReference>
<sequence>MKTAIIGAMEQEIILLQETLAERETVTIHGIVFSTGFIGKQEIVLLKSGIGKVNAAIGTTLLKQLFNPDNVINTGSAGGFDPSLHVGDIVISSEVRYHDVDATIFGYEYGQVPKMPSIFMPDSELVQLAYRAARQVMGAHVMKGPIASGDSFMNDPKRVAFVREKFPNLCAAEMESGAIAQVCYQLQMPFVVIRSLSDIAGQASRITYEKYIEVASENSANVVIKLVKEMGNVILR</sequence>
<dbReference type="InterPro" id="IPR035994">
    <property type="entry name" value="Nucleoside_phosphorylase_sf"/>
</dbReference>
<dbReference type="SUPFAM" id="SSF53167">
    <property type="entry name" value="Purine and uridine phosphorylases"/>
    <property type="match status" value="1"/>
</dbReference>
<dbReference type="CDD" id="cd09008">
    <property type="entry name" value="MTAN"/>
    <property type="match status" value="1"/>
</dbReference>
<comment type="catalytic activity">
    <reaction evidence="6">
        <text>S-adenosyl-L-homocysteine + H2O = S-(5-deoxy-D-ribos-5-yl)-L-homocysteine + adenine</text>
        <dbReference type="Rhea" id="RHEA:17805"/>
        <dbReference type="ChEBI" id="CHEBI:15377"/>
        <dbReference type="ChEBI" id="CHEBI:16708"/>
        <dbReference type="ChEBI" id="CHEBI:57856"/>
        <dbReference type="ChEBI" id="CHEBI:58195"/>
        <dbReference type="EC" id="3.2.2.9"/>
    </reaction>
</comment>
<evidence type="ECO:0000256" key="4">
    <source>
        <dbReference type="ARBA" id="ARBA00023167"/>
    </source>
</evidence>
<dbReference type="AlphaFoldDB" id="A0A9X1V8V1"/>
<dbReference type="HAMAP" id="MF_01684">
    <property type="entry name" value="Salvage_MtnN"/>
    <property type="match status" value="1"/>
</dbReference>
<accession>A0A9X1V8V1</accession>
<protein>
    <recommendedName>
        <fullName evidence="6">5'-methylthioadenosine/S-adenosylhomocysteine nucleosidase</fullName>
        <shortName evidence="6">MTA/SAH nucleosidase</shortName>
        <shortName evidence="6">MTAN</shortName>
        <ecNumber evidence="6">3.2.2.9</ecNumber>
    </recommendedName>
    <alternativeName>
        <fullName evidence="6">5'-deoxyadenosine nucleosidase</fullName>
        <shortName evidence="6">DOA nucleosidase</shortName>
        <shortName evidence="6">dAdo nucleosidase</shortName>
    </alternativeName>
    <alternativeName>
        <fullName evidence="6">5'-methylthioadenosine nucleosidase</fullName>
        <shortName evidence="6">MTA nucleosidase</shortName>
    </alternativeName>
    <alternativeName>
        <fullName evidence="6">S-adenosylhomocysteine nucleosidase</fullName>
        <shortName evidence="6">AdoHcy nucleosidase</shortName>
        <shortName evidence="6">SAH nucleosidase</shortName>
        <shortName evidence="6">SRH nucleosidase</shortName>
    </alternativeName>
</protein>
<dbReference type="NCBIfam" id="NF004079">
    <property type="entry name" value="PRK05584.1"/>
    <property type="match status" value="1"/>
</dbReference>
<evidence type="ECO:0000313" key="8">
    <source>
        <dbReference type="EMBL" id="MCI0183049.1"/>
    </source>
</evidence>
<feature type="binding site" evidence="6">
    <location>
        <position position="153"/>
    </location>
    <ligand>
        <name>substrate</name>
    </ligand>
</feature>
<feature type="active site" description="Proton acceptor" evidence="6">
    <location>
        <position position="12"/>
    </location>
</feature>
<organism evidence="8 9">
    <name type="scientific">Sulfoacidibacillus ferrooxidans</name>
    <dbReference type="NCBI Taxonomy" id="2005001"/>
    <lineage>
        <taxon>Bacteria</taxon>
        <taxon>Bacillati</taxon>
        <taxon>Bacillota</taxon>
        <taxon>Bacilli</taxon>
        <taxon>Bacillales</taxon>
        <taxon>Alicyclobacillaceae</taxon>
        <taxon>Sulfoacidibacillus</taxon>
    </lineage>
</organism>
<gene>
    <name evidence="6 8" type="primary">mtnN</name>
    <name evidence="8" type="ORF">MM817_01319</name>
</gene>
<keyword evidence="3 6" id="KW-0378">Hydrolase</keyword>
<dbReference type="PANTHER" id="PTHR46832">
    <property type="entry name" value="5'-METHYLTHIOADENOSINE/S-ADENOSYLHOMOCYSTEINE NUCLEOSIDASE"/>
    <property type="match status" value="1"/>
</dbReference>
<dbReference type="GO" id="GO:0009164">
    <property type="term" value="P:nucleoside catabolic process"/>
    <property type="evidence" value="ECO:0007669"/>
    <property type="project" value="InterPro"/>
</dbReference>
<reference evidence="8" key="1">
    <citation type="submission" date="2022-03" db="EMBL/GenBank/DDBJ databases">
        <title>Draft Genome Sequence of Firmicute Strain S0AB, a Heterotrophic Iron/Sulfur-Oxidizing Extreme Acidophile.</title>
        <authorList>
            <person name="Vergara E."/>
            <person name="Pakostova E."/>
            <person name="Johnson D.B."/>
            <person name="Holmes D.S."/>
        </authorList>
    </citation>
    <scope>NUCLEOTIDE SEQUENCE</scope>
    <source>
        <strain evidence="8">S0AB</strain>
    </source>
</reference>
<comment type="catalytic activity">
    <reaction evidence="5">
        <text>5'-deoxyadenosine + H2O = 5-deoxy-D-ribose + adenine</text>
        <dbReference type="Rhea" id="RHEA:29859"/>
        <dbReference type="ChEBI" id="CHEBI:15377"/>
        <dbReference type="ChEBI" id="CHEBI:16708"/>
        <dbReference type="ChEBI" id="CHEBI:17319"/>
        <dbReference type="ChEBI" id="CHEBI:149540"/>
        <dbReference type="EC" id="3.2.2.9"/>
    </reaction>
    <physiologicalReaction direction="left-to-right" evidence="5">
        <dbReference type="Rhea" id="RHEA:29860"/>
    </physiologicalReaction>
</comment>
<dbReference type="FunFam" id="3.40.50.1580:FF:000001">
    <property type="entry name" value="MTA/SAH nucleosidase family protein"/>
    <property type="match status" value="1"/>
</dbReference>
<dbReference type="GO" id="GO:0005829">
    <property type="term" value="C:cytosol"/>
    <property type="evidence" value="ECO:0007669"/>
    <property type="project" value="TreeGrafter"/>
</dbReference>
<dbReference type="GO" id="GO:0019509">
    <property type="term" value="P:L-methionine salvage from methylthioadenosine"/>
    <property type="evidence" value="ECO:0007669"/>
    <property type="project" value="UniProtKB-UniRule"/>
</dbReference>
<dbReference type="InterPro" id="IPR010049">
    <property type="entry name" value="MTA_SAH_Nsdase"/>
</dbReference>
<feature type="binding site" evidence="6">
    <location>
        <begin position="174"/>
        <end position="175"/>
    </location>
    <ligand>
        <name>substrate</name>
    </ligand>
</feature>
<comment type="caution">
    <text evidence="8">The sequence shown here is derived from an EMBL/GenBank/DDBJ whole genome shotgun (WGS) entry which is preliminary data.</text>
</comment>
<dbReference type="EC" id="3.2.2.9" evidence="6"/>
<evidence type="ECO:0000259" key="7">
    <source>
        <dbReference type="Pfam" id="PF01048"/>
    </source>
</evidence>
<evidence type="ECO:0000256" key="1">
    <source>
        <dbReference type="ARBA" id="ARBA00004945"/>
    </source>
</evidence>
<dbReference type="GO" id="GO:0008930">
    <property type="term" value="F:methylthioadenosine nucleosidase activity"/>
    <property type="evidence" value="ECO:0007669"/>
    <property type="project" value="UniProtKB-UniRule"/>
</dbReference>
<evidence type="ECO:0000256" key="3">
    <source>
        <dbReference type="ARBA" id="ARBA00022801"/>
    </source>
</evidence>
<dbReference type="RefSeq" id="WP_241712811.1">
    <property type="nucleotide sequence ID" value="NZ_JALBUF010000003.1"/>
</dbReference>
<evidence type="ECO:0000256" key="2">
    <source>
        <dbReference type="ARBA" id="ARBA00022605"/>
    </source>
</evidence>
<comment type="similarity">
    <text evidence="6">Belongs to the PNP/UDP phosphorylase family. MtnN subfamily.</text>
</comment>
<comment type="catalytic activity">
    <reaction evidence="6">
        <text>S-methyl-5'-thioadenosine + H2O = 5-(methylsulfanyl)-D-ribose + adenine</text>
        <dbReference type="Rhea" id="RHEA:13617"/>
        <dbReference type="ChEBI" id="CHEBI:15377"/>
        <dbReference type="ChEBI" id="CHEBI:16708"/>
        <dbReference type="ChEBI" id="CHEBI:17509"/>
        <dbReference type="ChEBI" id="CHEBI:78440"/>
        <dbReference type="EC" id="3.2.2.9"/>
    </reaction>
</comment>
<keyword evidence="2 6" id="KW-0028">Amino-acid biosynthesis</keyword>